<evidence type="ECO:0000313" key="1">
    <source>
        <dbReference type="EMBL" id="SHI25915.1"/>
    </source>
</evidence>
<reference evidence="1 2" key="1">
    <citation type="submission" date="2016-11" db="EMBL/GenBank/DDBJ databases">
        <authorList>
            <person name="Jaros S."/>
            <person name="Januszkiewicz K."/>
            <person name="Wedrychowicz H."/>
        </authorList>
    </citation>
    <scope>NUCLEOTIDE SEQUENCE [LARGE SCALE GENOMIC DNA]</scope>
    <source>
        <strain evidence="1 2">CECT 7868</strain>
    </source>
</reference>
<dbReference type="EMBL" id="FQXZ01000033">
    <property type="protein sequence ID" value="SHI25915.1"/>
    <property type="molecule type" value="Genomic_DNA"/>
</dbReference>
<dbReference type="OrthoDB" id="9180944at2"/>
<organism evidence="1 2">
    <name type="scientific">Vibrio aerogenes CECT 7868</name>
    <dbReference type="NCBI Taxonomy" id="1216006"/>
    <lineage>
        <taxon>Bacteria</taxon>
        <taxon>Pseudomonadati</taxon>
        <taxon>Pseudomonadota</taxon>
        <taxon>Gammaproteobacteria</taxon>
        <taxon>Vibrionales</taxon>
        <taxon>Vibrionaceae</taxon>
        <taxon>Vibrio</taxon>
    </lineage>
</organism>
<dbReference type="Proteomes" id="UP000184608">
    <property type="component" value="Unassembled WGS sequence"/>
</dbReference>
<accession>A0A1M5ZND9</accession>
<keyword evidence="2" id="KW-1185">Reference proteome</keyword>
<proteinExistence type="predicted"/>
<dbReference type="RefSeq" id="WP_073604617.1">
    <property type="nucleotide sequence ID" value="NZ_FQXZ01000033.1"/>
</dbReference>
<protein>
    <submittedName>
        <fullName evidence="1">Uncharacterized protein</fullName>
    </submittedName>
</protein>
<dbReference type="AlphaFoldDB" id="A0A1M5ZND9"/>
<gene>
    <name evidence="1" type="ORF">VA7868_02999</name>
</gene>
<name>A0A1M5ZND9_9VIBR</name>
<sequence length="92" mass="10607">MIVNNVSDELISEKSKREWLAYWMHFSTNKNKFCSEVNCIENHEHGVLINKSSSPDNTQIFVVPLCKAHSDNFKRQLEIEDSTEVIPANLTL</sequence>
<evidence type="ECO:0000313" key="2">
    <source>
        <dbReference type="Proteomes" id="UP000184608"/>
    </source>
</evidence>